<dbReference type="Gene3D" id="1.10.1200.10">
    <property type="entry name" value="ACP-like"/>
    <property type="match status" value="1"/>
</dbReference>
<dbReference type="Proteomes" id="UP000239494">
    <property type="component" value="Unassembled WGS sequence"/>
</dbReference>
<dbReference type="InterPro" id="IPR009081">
    <property type="entry name" value="PP-bd_ACP"/>
</dbReference>
<dbReference type="RefSeq" id="WP_106196389.1">
    <property type="nucleotide sequence ID" value="NZ_PVTF01000021.1"/>
</dbReference>
<feature type="domain" description="Carrier" evidence="1">
    <location>
        <begin position="4"/>
        <end position="82"/>
    </location>
</feature>
<name>A0A2T0SGE2_9PSEU</name>
<proteinExistence type="predicted"/>
<gene>
    <name evidence="2" type="ORF">CLV43_12176</name>
</gene>
<sequence>MTVSVTPDTIERELVEFLETRTKAGWTATRDLFGEGGLSSLFAMELVVHLEQRYGIAISGADLKLANFRTVRAMVELVVRLRDGG</sequence>
<dbReference type="Pfam" id="PF00550">
    <property type="entry name" value="PP-binding"/>
    <property type="match status" value="1"/>
</dbReference>
<evidence type="ECO:0000313" key="3">
    <source>
        <dbReference type="Proteomes" id="UP000239494"/>
    </source>
</evidence>
<organism evidence="2 3">
    <name type="scientific">Umezawaea tangerina</name>
    <dbReference type="NCBI Taxonomy" id="84725"/>
    <lineage>
        <taxon>Bacteria</taxon>
        <taxon>Bacillati</taxon>
        <taxon>Actinomycetota</taxon>
        <taxon>Actinomycetes</taxon>
        <taxon>Pseudonocardiales</taxon>
        <taxon>Pseudonocardiaceae</taxon>
        <taxon>Umezawaea</taxon>
    </lineage>
</organism>
<dbReference type="OrthoDB" id="677810at2"/>
<protein>
    <submittedName>
        <fullName evidence="2">Methoxymalonate biosynthesis acyl carrier protein</fullName>
    </submittedName>
</protein>
<reference evidence="2 3" key="1">
    <citation type="submission" date="2018-03" db="EMBL/GenBank/DDBJ databases">
        <title>Genomic Encyclopedia of Archaeal and Bacterial Type Strains, Phase II (KMG-II): from individual species to whole genera.</title>
        <authorList>
            <person name="Goeker M."/>
        </authorList>
    </citation>
    <scope>NUCLEOTIDE SEQUENCE [LARGE SCALE GENOMIC DNA]</scope>
    <source>
        <strain evidence="2 3">DSM 44720</strain>
    </source>
</reference>
<keyword evidence="3" id="KW-1185">Reference proteome</keyword>
<comment type="caution">
    <text evidence="2">The sequence shown here is derived from an EMBL/GenBank/DDBJ whole genome shotgun (WGS) entry which is preliminary data.</text>
</comment>
<evidence type="ECO:0000313" key="2">
    <source>
        <dbReference type="EMBL" id="PRY32481.1"/>
    </source>
</evidence>
<dbReference type="AlphaFoldDB" id="A0A2T0SGE2"/>
<dbReference type="SUPFAM" id="SSF47336">
    <property type="entry name" value="ACP-like"/>
    <property type="match status" value="1"/>
</dbReference>
<dbReference type="InterPro" id="IPR036736">
    <property type="entry name" value="ACP-like_sf"/>
</dbReference>
<dbReference type="EMBL" id="PVTF01000021">
    <property type="protein sequence ID" value="PRY32481.1"/>
    <property type="molecule type" value="Genomic_DNA"/>
</dbReference>
<accession>A0A2T0SGE2</accession>
<evidence type="ECO:0000259" key="1">
    <source>
        <dbReference type="PROSITE" id="PS50075"/>
    </source>
</evidence>
<dbReference type="PROSITE" id="PS50075">
    <property type="entry name" value="CARRIER"/>
    <property type="match status" value="1"/>
</dbReference>